<keyword evidence="2" id="KW-1185">Reference proteome</keyword>
<accession>A0ABD2PHZ5</accession>
<proteinExistence type="predicted"/>
<dbReference type="AlphaFoldDB" id="A0ABD2PHZ5"/>
<name>A0ABD2PHZ5_9PLAT</name>
<protein>
    <submittedName>
        <fullName evidence="1">Uncharacterized protein</fullName>
    </submittedName>
</protein>
<dbReference type="Proteomes" id="UP001626550">
    <property type="component" value="Unassembled WGS sequence"/>
</dbReference>
<comment type="caution">
    <text evidence="1">The sequence shown here is derived from an EMBL/GenBank/DDBJ whole genome shotgun (WGS) entry which is preliminary data.</text>
</comment>
<dbReference type="EMBL" id="JBJKFK010009051">
    <property type="protein sequence ID" value="KAL3306916.1"/>
    <property type="molecule type" value="Genomic_DNA"/>
</dbReference>
<reference evidence="1 2" key="1">
    <citation type="submission" date="2024-11" db="EMBL/GenBank/DDBJ databases">
        <title>Adaptive evolution of stress response genes in parasites aligns with host niche diversity.</title>
        <authorList>
            <person name="Hahn C."/>
            <person name="Resl P."/>
        </authorList>
    </citation>
    <scope>NUCLEOTIDE SEQUENCE [LARGE SCALE GENOMIC DNA]</scope>
    <source>
        <strain evidence="1">EGGRZ-B1_66</strain>
        <tissue evidence="1">Body</tissue>
    </source>
</reference>
<sequence length="188" mass="21440">MPNTRSEVENDVLRYIHLLKQMKKASHDLNLELQNKRSRNEEERCKTSVNKKTVNAKEEAAKLLKSGAISISSNRDTLTFKRRGKEVDCLTESDEIPLSSMPKAPPSPPLARKPSFSYSNFVHGEKLFNEAPKRRDPTSPKGFRIYIHCPNIDSDVIRTHVARIGPFSEYTIVTDKKYPSSNRPSHFS</sequence>
<gene>
    <name evidence="1" type="ORF">Ciccas_014588</name>
</gene>
<evidence type="ECO:0000313" key="1">
    <source>
        <dbReference type="EMBL" id="KAL3306916.1"/>
    </source>
</evidence>
<evidence type="ECO:0000313" key="2">
    <source>
        <dbReference type="Proteomes" id="UP001626550"/>
    </source>
</evidence>
<organism evidence="1 2">
    <name type="scientific">Cichlidogyrus casuarinus</name>
    <dbReference type="NCBI Taxonomy" id="1844966"/>
    <lineage>
        <taxon>Eukaryota</taxon>
        <taxon>Metazoa</taxon>
        <taxon>Spiralia</taxon>
        <taxon>Lophotrochozoa</taxon>
        <taxon>Platyhelminthes</taxon>
        <taxon>Monogenea</taxon>
        <taxon>Monopisthocotylea</taxon>
        <taxon>Dactylogyridea</taxon>
        <taxon>Ancyrocephalidae</taxon>
        <taxon>Cichlidogyrus</taxon>
    </lineage>
</organism>